<dbReference type="InterPro" id="IPR023214">
    <property type="entry name" value="HAD_sf"/>
</dbReference>
<dbReference type="PANTHER" id="PTHR21485">
    <property type="entry name" value="HAD SUPERFAMILY MEMBERS CMAS AND KDSC"/>
    <property type="match status" value="1"/>
</dbReference>
<dbReference type="SFLD" id="SFLDG01136">
    <property type="entry name" value="C1.6:_Phosphoserine_Phosphatas"/>
    <property type="match status" value="1"/>
</dbReference>
<proteinExistence type="inferred from homology"/>
<dbReference type="InterPro" id="IPR029044">
    <property type="entry name" value="Nucleotide-diphossugar_trans"/>
</dbReference>
<comment type="pathway">
    <text evidence="3">Amino-sugar metabolism; N-acetylneuraminate metabolism.</text>
</comment>
<keyword evidence="8" id="KW-0479">Metal-binding</keyword>
<dbReference type="InterPro" id="IPR003329">
    <property type="entry name" value="Cytidylyl_trans"/>
</dbReference>
<dbReference type="GO" id="GO:0046872">
    <property type="term" value="F:metal ion binding"/>
    <property type="evidence" value="ECO:0007669"/>
    <property type="project" value="UniProtKB-KW"/>
</dbReference>
<evidence type="ECO:0000256" key="10">
    <source>
        <dbReference type="ARBA" id="ARBA00022842"/>
    </source>
</evidence>
<dbReference type="Proteomes" id="UP000266915">
    <property type="component" value="Unassembled WGS sequence"/>
</dbReference>
<evidence type="ECO:0000313" key="11">
    <source>
        <dbReference type="EMBL" id="ROR82272.1"/>
    </source>
</evidence>
<dbReference type="InterPro" id="IPR050793">
    <property type="entry name" value="CMP-NeuNAc_synthase"/>
</dbReference>
<comment type="subunit">
    <text evidence="6">Homotetramer.</text>
</comment>
<dbReference type="GO" id="GO:0008781">
    <property type="term" value="F:N-acylneuraminate cytidylyltransferase activity"/>
    <property type="evidence" value="ECO:0007669"/>
    <property type="project" value="UniProtKB-EC"/>
</dbReference>
<dbReference type="SFLD" id="SFLDS00003">
    <property type="entry name" value="Haloacid_Dehalogenase"/>
    <property type="match status" value="1"/>
</dbReference>
<gene>
    <name evidence="11" type="ORF">EDD42_2360</name>
</gene>
<comment type="caution">
    <text evidence="11">The sequence shown here is derived from an EMBL/GenBank/DDBJ whole genome shotgun (WGS) entry which is preliminary data.</text>
</comment>
<evidence type="ECO:0000313" key="12">
    <source>
        <dbReference type="Proteomes" id="UP000266915"/>
    </source>
</evidence>
<keyword evidence="11" id="KW-0808">Transferase</keyword>
<dbReference type="GO" id="GO:0016788">
    <property type="term" value="F:hydrolase activity, acting on ester bonds"/>
    <property type="evidence" value="ECO:0007669"/>
    <property type="project" value="InterPro"/>
</dbReference>
<dbReference type="EC" id="2.7.7.43" evidence="7"/>
<comment type="catalytic activity">
    <reaction evidence="1">
        <text>an N-acylneuraminate + CTP = a CMP-N-acyl-beta-neuraminate + diphosphate</text>
        <dbReference type="Rhea" id="RHEA:11344"/>
        <dbReference type="ChEBI" id="CHEBI:33019"/>
        <dbReference type="ChEBI" id="CHEBI:37563"/>
        <dbReference type="ChEBI" id="CHEBI:60073"/>
        <dbReference type="ChEBI" id="CHEBI:68671"/>
        <dbReference type="EC" id="2.7.7.43"/>
    </reaction>
</comment>
<evidence type="ECO:0000256" key="3">
    <source>
        <dbReference type="ARBA" id="ARBA00005141"/>
    </source>
</evidence>
<name>A0A3N2C431_9MICO</name>
<dbReference type="InterPro" id="IPR010023">
    <property type="entry name" value="KdsC_fam"/>
</dbReference>
<evidence type="ECO:0000256" key="1">
    <source>
        <dbReference type="ARBA" id="ARBA00001862"/>
    </source>
</evidence>
<sequence>MTSAAHGRHRETDGATAIVPVRGGSKGIHRKNLRTVRGSTLIARSVEGLLRSGGVSRVVVTTDHPDLAAAAVAAGAEVIDRPAELAEDSTSSEAALLHALGVLAERGELTPVTVFAQATSPFLDVEALDDAVTLVSSGRADSVFAAVLDHGFLWTEKTKGARGIGHDHRERPRRQDRAPQYRETGSFYVFDTDGFLEARHRFFGRIAPAVTRSFAALDIDEPEDLLVAEAIAGLAERQLGIPSGSERSEHHLDVDAVVTDFDGVHTDDRASIDADGVERVSVHRGDGLGVRQLREAGLPFLILSTERVPIVAARAAKLGVDVVYDSADKATALRDWATAKGVSLDRIAYLGNDVNDIPALEIVGWPVVVADAHPEARAVSRLVLERRGGDGAVRELADLVLAARAALDPLKLSTLQSNGARP</sequence>
<comment type="cofactor">
    <cofactor evidence="2">
        <name>Mg(2+)</name>
        <dbReference type="ChEBI" id="CHEBI:18420"/>
    </cofactor>
</comment>
<dbReference type="RefSeq" id="WP_085513180.1">
    <property type="nucleotide sequence ID" value="NZ_FXAP01000005.1"/>
</dbReference>
<evidence type="ECO:0000256" key="4">
    <source>
        <dbReference type="ARBA" id="ARBA00005893"/>
    </source>
</evidence>
<dbReference type="SUPFAM" id="SSF53448">
    <property type="entry name" value="Nucleotide-diphospho-sugar transferases"/>
    <property type="match status" value="1"/>
</dbReference>
<dbReference type="Pfam" id="PF02348">
    <property type="entry name" value="CTP_transf_3"/>
    <property type="match status" value="1"/>
</dbReference>
<keyword evidence="9" id="KW-0378">Hydrolase</keyword>
<comment type="similarity">
    <text evidence="5">Belongs to the CMP-NeuNAc synthase family.</text>
</comment>
<evidence type="ECO:0000256" key="7">
    <source>
        <dbReference type="ARBA" id="ARBA00012491"/>
    </source>
</evidence>
<dbReference type="SFLD" id="SFLDG01138">
    <property type="entry name" value="C1.6.2:_Deoxy-d-mannose-octulo"/>
    <property type="match status" value="1"/>
</dbReference>
<dbReference type="GO" id="GO:0006054">
    <property type="term" value="P:N-acetylneuraminate metabolic process"/>
    <property type="evidence" value="ECO:0007669"/>
    <property type="project" value="UniProtKB-UniPathway"/>
</dbReference>
<evidence type="ECO:0000256" key="9">
    <source>
        <dbReference type="ARBA" id="ARBA00022801"/>
    </source>
</evidence>
<dbReference type="Pfam" id="PF08282">
    <property type="entry name" value="Hydrolase_3"/>
    <property type="match status" value="1"/>
</dbReference>
<organism evidence="11 12">
    <name type="scientific">Plantibacter flavus</name>
    <dbReference type="NCBI Taxonomy" id="150123"/>
    <lineage>
        <taxon>Bacteria</taxon>
        <taxon>Bacillati</taxon>
        <taxon>Actinomycetota</taxon>
        <taxon>Actinomycetes</taxon>
        <taxon>Micrococcales</taxon>
        <taxon>Microbacteriaceae</taxon>
        <taxon>Plantibacter</taxon>
    </lineage>
</organism>
<comment type="similarity">
    <text evidence="4">Belongs to the KdsC family.</text>
</comment>
<dbReference type="Gene3D" id="3.40.50.1000">
    <property type="entry name" value="HAD superfamily/HAD-like"/>
    <property type="match status" value="1"/>
</dbReference>
<dbReference type="SUPFAM" id="SSF56784">
    <property type="entry name" value="HAD-like"/>
    <property type="match status" value="1"/>
</dbReference>
<accession>A0A3N2C431</accession>
<evidence type="ECO:0000256" key="8">
    <source>
        <dbReference type="ARBA" id="ARBA00022723"/>
    </source>
</evidence>
<dbReference type="AlphaFoldDB" id="A0A3N2C431"/>
<dbReference type="UniPathway" id="UPA00628"/>
<keyword evidence="12" id="KW-1185">Reference proteome</keyword>
<dbReference type="InterPro" id="IPR036412">
    <property type="entry name" value="HAD-like_sf"/>
</dbReference>
<evidence type="ECO:0000256" key="5">
    <source>
        <dbReference type="ARBA" id="ARBA00010726"/>
    </source>
</evidence>
<evidence type="ECO:0000256" key="6">
    <source>
        <dbReference type="ARBA" id="ARBA00011881"/>
    </source>
</evidence>
<reference evidence="11 12" key="1">
    <citation type="submission" date="2018-11" db="EMBL/GenBank/DDBJ databases">
        <title>Sequencing the genomes of 1000 actinobacteria strains.</title>
        <authorList>
            <person name="Klenk H.-P."/>
        </authorList>
    </citation>
    <scope>NUCLEOTIDE SEQUENCE [LARGE SCALE GENOMIC DNA]</scope>
    <source>
        <strain evidence="11 12">DSM 14012</strain>
    </source>
</reference>
<keyword evidence="10" id="KW-0460">Magnesium</keyword>
<dbReference type="Gene3D" id="3.90.550.10">
    <property type="entry name" value="Spore Coat Polysaccharide Biosynthesis Protein SpsA, Chain A"/>
    <property type="match status" value="1"/>
</dbReference>
<dbReference type="EMBL" id="RKHL01000001">
    <property type="protein sequence ID" value="ROR82272.1"/>
    <property type="molecule type" value="Genomic_DNA"/>
</dbReference>
<evidence type="ECO:0000256" key="2">
    <source>
        <dbReference type="ARBA" id="ARBA00001946"/>
    </source>
</evidence>
<protein>
    <recommendedName>
        <fullName evidence="7">N-acylneuraminate cytidylyltransferase</fullName>
        <ecNumber evidence="7">2.7.7.43</ecNumber>
    </recommendedName>
</protein>
<keyword evidence="11" id="KW-0548">Nucleotidyltransferase</keyword>
<dbReference type="CDD" id="cd02513">
    <property type="entry name" value="CMP-NeuAc_Synthase"/>
    <property type="match status" value="1"/>
</dbReference>
<dbReference type="PANTHER" id="PTHR21485:SF3">
    <property type="entry name" value="N-ACYLNEURAMINATE CYTIDYLYLTRANSFERASE"/>
    <property type="match status" value="1"/>
</dbReference>